<dbReference type="InterPro" id="IPR008312">
    <property type="entry name" value="T6SS_TssB1"/>
</dbReference>
<proteinExistence type="predicted"/>
<dbReference type="RefSeq" id="WP_112869166.1">
    <property type="nucleotide sequence ID" value="NZ_CP021781.1"/>
</dbReference>
<reference evidence="1 3" key="1">
    <citation type="submission" date="2017-06" db="EMBL/GenBank/DDBJ databases">
        <title>Complete genome of Francisella adeliensis.</title>
        <authorList>
            <person name="Vallesi A."/>
            <person name="Sjodin A."/>
        </authorList>
    </citation>
    <scope>NUCLEOTIDE SEQUENCE [LARGE SCALE GENOMIC DNA]</scope>
    <source>
        <strain evidence="1 3">FDC440</strain>
    </source>
</reference>
<keyword evidence="4" id="KW-1185">Reference proteome</keyword>
<dbReference type="NCBIfam" id="TIGR03358">
    <property type="entry name" value="VI_chp_5"/>
    <property type="match status" value="1"/>
</dbReference>
<dbReference type="PANTHER" id="PTHR35850">
    <property type="entry name" value="CYTOPLASMIC PROTEIN-RELATED"/>
    <property type="match status" value="1"/>
</dbReference>
<evidence type="ECO:0000313" key="2">
    <source>
        <dbReference type="EMBL" id="QIW11215.1"/>
    </source>
</evidence>
<evidence type="ECO:0000313" key="1">
    <source>
        <dbReference type="EMBL" id="AXA32989.1"/>
    </source>
</evidence>
<dbReference type="Proteomes" id="UP000681131">
    <property type="component" value="Chromosome"/>
</dbReference>
<organism evidence="1 3">
    <name type="scientific">Francisella adeliensis</name>
    <dbReference type="NCBI Taxonomy" id="2007306"/>
    <lineage>
        <taxon>Bacteria</taxon>
        <taxon>Pseudomonadati</taxon>
        <taxon>Pseudomonadota</taxon>
        <taxon>Gammaproteobacteria</taxon>
        <taxon>Thiotrichales</taxon>
        <taxon>Francisellaceae</taxon>
        <taxon>Francisella</taxon>
    </lineage>
</organism>
<dbReference type="PANTHER" id="PTHR35850:SF2">
    <property type="entry name" value="TYPE VI SECRETION SYSTEM CONTRACTILE SHEATH SMALL SUBUNIT"/>
    <property type="match status" value="1"/>
</dbReference>
<dbReference type="AlphaFoldDB" id="A0A2Z4XWB4"/>
<dbReference type="EMBL" id="CP021781">
    <property type="protein sequence ID" value="AXA32989.1"/>
    <property type="molecule type" value="Genomic_DNA"/>
</dbReference>
<dbReference type="EMBL" id="CP043424">
    <property type="protein sequence ID" value="QIW11215.1"/>
    <property type="molecule type" value="Genomic_DNA"/>
</dbReference>
<sequence length="175" mass="19909">MARKTIPKSRLMINYETTVDGILKKKELPYKVLVAGDFSKGKSKDAEQELADREIRKVDNGVDRAMRDMDISLNFEVPNFVSKQSNNINVNYKLEAVKDFKPDAVAQKVPEIKALLQLKEILSSFAKDIDNNRNLKKTIDSVFSDKDELDVLKKKIPNLANYSIENDDSATEEKN</sequence>
<dbReference type="Pfam" id="PF05591">
    <property type="entry name" value="T6SS_VipA"/>
    <property type="match status" value="1"/>
</dbReference>
<gene>
    <name evidence="2" type="primary">tssB</name>
    <name evidence="1" type="ORF">CDH04_00525</name>
    <name evidence="2" type="ORF">FZC43_00525</name>
</gene>
<dbReference type="OrthoDB" id="9789942at2"/>
<evidence type="ECO:0000313" key="3">
    <source>
        <dbReference type="Proteomes" id="UP000251120"/>
    </source>
</evidence>
<dbReference type="Proteomes" id="UP000251120">
    <property type="component" value="Chromosome"/>
</dbReference>
<protein>
    <submittedName>
        <fullName evidence="2">Type VI secretion system contractile sheath small subunit</fullName>
    </submittedName>
    <submittedName>
        <fullName evidence="1">Type VI secretion system-associated protein</fullName>
    </submittedName>
</protein>
<reference evidence="2 4" key="2">
    <citation type="submission" date="2019-08" db="EMBL/GenBank/DDBJ databases">
        <title>Complete genome sequences of Francisella adeliensis (FSC1325 and FSC1326).</title>
        <authorList>
            <person name="Ohrman C."/>
            <person name="Uneklint I."/>
            <person name="Vallesi A."/>
            <person name="Karlsson L."/>
            <person name="Sjodin A."/>
        </authorList>
    </citation>
    <scope>NUCLEOTIDE SEQUENCE [LARGE SCALE GENOMIC DNA]</scope>
    <source>
        <strain evidence="2 4">FSC1325</strain>
    </source>
</reference>
<evidence type="ECO:0000313" key="4">
    <source>
        <dbReference type="Proteomes" id="UP000681131"/>
    </source>
</evidence>
<accession>A0A2Z4XWB4</accession>
<name>A0A2Z4XWB4_9GAMM</name>
<dbReference type="KEGG" id="fad:CDH04_00525"/>